<reference evidence="1" key="1">
    <citation type="submission" date="2018-03" db="EMBL/GenBank/DDBJ databases">
        <authorList>
            <person name="Guldener U."/>
        </authorList>
    </citation>
    <scope>NUCLEOTIDE SEQUENCE [LARGE SCALE GENOMIC DNA]</scope>
    <source>
        <strain evidence="1">ATCC34888</strain>
    </source>
</reference>
<organism evidence="1 2">
    <name type="scientific">Pseudozyma antarctica</name>
    <name type="common">Yeast</name>
    <name type="synonym">Candida antarctica</name>
    <dbReference type="NCBI Taxonomy" id="84753"/>
    <lineage>
        <taxon>Eukaryota</taxon>
        <taxon>Fungi</taxon>
        <taxon>Dikarya</taxon>
        <taxon>Basidiomycota</taxon>
        <taxon>Ustilaginomycotina</taxon>
        <taxon>Ustilaginomycetes</taxon>
        <taxon>Ustilaginales</taxon>
        <taxon>Ustilaginaceae</taxon>
        <taxon>Moesziomyces</taxon>
    </lineage>
</organism>
<dbReference type="Proteomes" id="UP000325008">
    <property type="component" value="Unassembled WGS sequence"/>
</dbReference>
<protein>
    <submittedName>
        <fullName evidence="1">Uncharacterized protein</fullName>
    </submittedName>
</protein>
<proteinExistence type="predicted"/>
<dbReference type="EMBL" id="OOIQ01000006">
    <property type="protein sequence ID" value="SPO45399.1"/>
    <property type="molecule type" value="Genomic_DNA"/>
</dbReference>
<accession>A0A5C3FPQ7</accession>
<evidence type="ECO:0000313" key="1">
    <source>
        <dbReference type="EMBL" id="SPO45399.1"/>
    </source>
</evidence>
<sequence length="148" mass="15862">MNGTGVLQGGIAADRNYSWLAGASRYSPARLCERMFRHGMEAHGQPHEAGWLGVASIRRALLESGGSGSRRDAVPSAKGGEARNASNFAMELGAQGERPRLRGCIVVKKLFALRLSPSAMAIMAGTSRDQIDAQHLVQGGSRRWCSRV</sequence>
<gene>
    <name evidence="1" type="ORF">PSANT_03085</name>
</gene>
<keyword evidence="2" id="KW-1185">Reference proteome</keyword>
<name>A0A5C3FPQ7_PSEA2</name>
<evidence type="ECO:0000313" key="2">
    <source>
        <dbReference type="Proteomes" id="UP000325008"/>
    </source>
</evidence>
<comment type="caution">
    <text evidence="1">The sequence shown here is derived from an EMBL/GenBank/DDBJ whole genome shotgun (WGS) entry which is preliminary data.</text>
</comment>
<dbReference type="AlphaFoldDB" id="A0A5C3FPQ7"/>